<dbReference type="PANTHER" id="PTHR33926">
    <property type="entry name" value="PROTEIN TIC 22, CHLOROPLASTIC"/>
    <property type="match status" value="1"/>
</dbReference>
<dbReference type="EMBL" id="JACJPW010000215">
    <property type="protein sequence ID" value="MBD2186471.1"/>
    <property type="molecule type" value="Genomic_DNA"/>
</dbReference>
<evidence type="ECO:0000313" key="2">
    <source>
        <dbReference type="EMBL" id="MBD2186471.1"/>
    </source>
</evidence>
<dbReference type="GO" id="GO:0015031">
    <property type="term" value="P:protein transport"/>
    <property type="evidence" value="ECO:0007669"/>
    <property type="project" value="InterPro"/>
</dbReference>
<dbReference type="Pfam" id="PF04278">
    <property type="entry name" value="Tic22"/>
    <property type="match status" value="1"/>
</dbReference>
<name>A0A926ZMW1_9CYAN</name>
<dbReference type="InterPro" id="IPR007378">
    <property type="entry name" value="Tic22-like"/>
</dbReference>
<sequence length="292" mass="32569">MKSIFRWGATLGLIGSTLLSTLFVDNLRALALTQEEIVQKLRPIPVFIVANPQSGELLVGRVNNQQGGNGANAQNNVSVARIFVSQQDAQAFLNKLRTERPELGRNMQVIPRSLGELYQRAQENKNQSERLVFDVVPVQQQVDSALALLRQSGQQDKNFDGVPLFIARGGPDKGYITMQVPEMGEQQIIPVFFSKEDAQNMLNQFKQQNPQQASNADIQVVNLEGVIQTLLSKNDPWLNQLMLVPPPEARQFLRSLQQQSSPQNQNRPANRGNSAPARNNNQSAPANRQQNR</sequence>
<dbReference type="PANTHER" id="PTHR33926:SF4">
    <property type="entry name" value="PROTEIN TIC 22, CHLOROPLASTIC"/>
    <property type="match status" value="1"/>
</dbReference>
<protein>
    <recommendedName>
        <fullName evidence="4">Tic22-like protein</fullName>
    </recommendedName>
</protein>
<dbReference type="Proteomes" id="UP000641646">
    <property type="component" value="Unassembled WGS sequence"/>
</dbReference>
<keyword evidence="3" id="KW-1185">Reference proteome</keyword>
<accession>A0A926ZMW1</accession>
<proteinExistence type="predicted"/>
<organism evidence="2 3">
    <name type="scientific">Aerosakkonema funiforme FACHB-1375</name>
    <dbReference type="NCBI Taxonomy" id="2949571"/>
    <lineage>
        <taxon>Bacteria</taxon>
        <taxon>Bacillati</taxon>
        <taxon>Cyanobacteriota</taxon>
        <taxon>Cyanophyceae</taxon>
        <taxon>Oscillatoriophycideae</taxon>
        <taxon>Aerosakkonematales</taxon>
        <taxon>Aerosakkonemataceae</taxon>
        <taxon>Aerosakkonema</taxon>
    </lineage>
</organism>
<reference evidence="2" key="2">
    <citation type="submission" date="2020-08" db="EMBL/GenBank/DDBJ databases">
        <authorList>
            <person name="Chen M."/>
            <person name="Teng W."/>
            <person name="Zhao L."/>
            <person name="Hu C."/>
            <person name="Zhou Y."/>
            <person name="Han B."/>
            <person name="Song L."/>
            <person name="Shu W."/>
        </authorList>
    </citation>
    <scope>NUCLEOTIDE SEQUENCE</scope>
    <source>
        <strain evidence="2">FACHB-1375</strain>
    </source>
</reference>
<feature type="compositionally biased region" description="Low complexity" evidence="1">
    <location>
        <begin position="255"/>
        <end position="270"/>
    </location>
</feature>
<dbReference type="RefSeq" id="WP_190475837.1">
    <property type="nucleotide sequence ID" value="NZ_JACJPW010000215.1"/>
</dbReference>
<dbReference type="Gene3D" id="3.40.1350.100">
    <property type="match status" value="2"/>
</dbReference>
<feature type="compositionally biased region" description="Polar residues" evidence="1">
    <location>
        <begin position="271"/>
        <end position="292"/>
    </location>
</feature>
<evidence type="ECO:0000256" key="1">
    <source>
        <dbReference type="SAM" id="MobiDB-lite"/>
    </source>
</evidence>
<reference evidence="2" key="1">
    <citation type="journal article" date="2015" name="ISME J.">
        <title>Draft Genome Sequence of Streptomyces incarnatus NRRL8089, which Produces the Nucleoside Antibiotic Sinefungin.</title>
        <authorList>
            <person name="Oshima K."/>
            <person name="Hattori M."/>
            <person name="Shimizu H."/>
            <person name="Fukuda K."/>
            <person name="Nemoto M."/>
            <person name="Inagaki K."/>
            <person name="Tamura T."/>
        </authorList>
    </citation>
    <scope>NUCLEOTIDE SEQUENCE</scope>
    <source>
        <strain evidence="2">FACHB-1375</strain>
    </source>
</reference>
<evidence type="ECO:0008006" key="4">
    <source>
        <dbReference type="Google" id="ProtNLM"/>
    </source>
</evidence>
<comment type="caution">
    <text evidence="2">The sequence shown here is derived from an EMBL/GenBank/DDBJ whole genome shotgun (WGS) entry which is preliminary data.</text>
</comment>
<evidence type="ECO:0000313" key="3">
    <source>
        <dbReference type="Proteomes" id="UP000641646"/>
    </source>
</evidence>
<feature type="region of interest" description="Disordered" evidence="1">
    <location>
        <begin position="255"/>
        <end position="292"/>
    </location>
</feature>
<dbReference type="AlphaFoldDB" id="A0A926ZMW1"/>
<gene>
    <name evidence="2" type="ORF">H6G03_36390</name>
</gene>